<dbReference type="EMBL" id="OX460343">
    <property type="protein sequence ID" value="CAI9181024.1"/>
    <property type="molecule type" value="Genomic_DNA"/>
</dbReference>
<gene>
    <name evidence="2" type="ORF">MRATA1EN1_LOCUS29986</name>
</gene>
<dbReference type="Proteomes" id="UP001176941">
    <property type="component" value="Chromosome X"/>
</dbReference>
<proteinExistence type="predicted"/>
<evidence type="ECO:0000313" key="2">
    <source>
        <dbReference type="EMBL" id="CAI9181024.1"/>
    </source>
</evidence>
<sequence>MGILEGQALVESSPFFRCSVDWSVPLFSREAEFVEEPRALGAAALARTLARGPGTGRGPRNQPCDPGSRCRWQELPSAPPGDHSSPYASSFTERGRHSRRCGSNEAKRISWTRTGRR</sequence>
<protein>
    <submittedName>
        <fullName evidence="2">Uncharacterized protein</fullName>
    </submittedName>
</protein>
<feature type="region of interest" description="Disordered" evidence="1">
    <location>
        <begin position="49"/>
        <end position="117"/>
    </location>
</feature>
<evidence type="ECO:0000256" key="1">
    <source>
        <dbReference type="SAM" id="MobiDB-lite"/>
    </source>
</evidence>
<reference evidence="2" key="1">
    <citation type="submission" date="2023-04" db="EMBL/GenBank/DDBJ databases">
        <authorList>
            <consortium name="ELIXIR-Norway"/>
        </authorList>
    </citation>
    <scope>NUCLEOTIDE SEQUENCE [LARGE SCALE GENOMIC DNA]</scope>
</reference>
<name>A0ABN9A506_RANTA</name>
<accession>A0ABN9A506</accession>
<organism evidence="2 3">
    <name type="scientific">Rangifer tarandus platyrhynchus</name>
    <name type="common">Svalbard reindeer</name>
    <dbReference type="NCBI Taxonomy" id="3082113"/>
    <lineage>
        <taxon>Eukaryota</taxon>
        <taxon>Metazoa</taxon>
        <taxon>Chordata</taxon>
        <taxon>Craniata</taxon>
        <taxon>Vertebrata</taxon>
        <taxon>Euteleostomi</taxon>
        <taxon>Mammalia</taxon>
        <taxon>Eutheria</taxon>
        <taxon>Laurasiatheria</taxon>
        <taxon>Artiodactyla</taxon>
        <taxon>Ruminantia</taxon>
        <taxon>Pecora</taxon>
        <taxon>Cervidae</taxon>
        <taxon>Odocoileinae</taxon>
        <taxon>Rangifer</taxon>
    </lineage>
</organism>
<keyword evidence="3" id="KW-1185">Reference proteome</keyword>
<evidence type="ECO:0000313" key="3">
    <source>
        <dbReference type="Proteomes" id="UP001176941"/>
    </source>
</evidence>